<gene>
    <name evidence="3" type="ordered locus">BLASA_4051</name>
</gene>
<dbReference type="SMART" id="SM01012">
    <property type="entry name" value="ANTAR"/>
    <property type="match status" value="1"/>
</dbReference>
<feature type="domain" description="ANTAR" evidence="2">
    <location>
        <begin position="111"/>
        <end position="172"/>
    </location>
</feature>
<dbReference type="PROSITE" id="PS50921">
    <property type="entry name" value="ANTAR"/>
    <property type="match status" value="1"/>
</dbReference>
<dbReference type="Gene3D" id="1.10.10.10">
    <property type="entry name" value="Winged helix-like DNA-binding domain superfamily/Winged helix DNA-binding domain"/>
    <property type="match status" value="1"/>
</dbReference>
<feature type="region of interest" description="Disordered" evidence="1">
    <location>
        <begin position="1"/>
        <end position="39"/>
    </location>
</feature>
<reference evidence="4" key="2">
    <citation type="submission" date="2012-02" db="EMBL/GenBank/DDBJ databases">
        <title>Complete genome sequence of Blastococcus saxobsidens strain DD2.</title>
        <authorList>
            <person name="Genoscope."/>
        </authorList>
    </citation>
    <scope>NUCLEOTIDE SEQUENCE [LARGE SCALE GENOMIC DNA]</scope>
    <source>
        <strain evidence="4">DD2</strain>
    </source>
</reference>
<dbReference type="GO" id="GO:0003723">
    <property type="term" value="F:RNA binding"/>
    <property type="evidence" value="ECO:0007669"/>
    <property type="project" value="InterPro"/>
</dbReference>
<feature type="region of interest" description="Disordered" evidence="1">
    <location>
        <begin position="83"/>
        <end position="105"/>
    </location>
</feature>
<evidence type="ECO:0000256" key="1">
    <source>
        <dbReference type="SAM" id="MobiDB-lite"/>
    </source>
</evidence>
<proteinExistence type="predicted"/>
<sequence>MRHVVPGPRPPEESDEWAFPHAARRPRGSGCPLTDGPPVAVTRTGRGWVVVPRSGGVFPGERVDGLVEGMTLADLVAEELGALPEPDRTARRAARGPVTAPTEGDPVEARIAALQRTVAQLEHALAARVSTERAIGVLAERHGSSPRAAFETLRREARTQGRPVVELAREVLDGLASDAAAPGSAEDSAPLVGTSAAPMVRVATGAVAAADGRS</sequence>
<dbReference type="eggNOG" id="COG3707">
    <property type="taxonomic scope" value="Bacteria"/>
</dbReference>
<organism evidence="3 4">
    <name type="scientific">Blastococcus saxobsidens (strain DD2)</name>
    <dbReference type="NCBI Taxonomy" id="1146883"/>
    <lineage>
        <taxon>Bacteria</taxon>
        <taxon>Bacillati</taxon>
        <taxon>Actinomycetota</taxon>
        <taxon>Actinomycetes</taxon>
        <taxon>Geodermatophilales</taxon>
        <taxon>Geodermatophilaceae</taxon>
        <taxon>Blastococcus</taxon>
    </lineage>
</organism>
<dbReference type="InterPro" id="IPR036388">
    <property type="entry name" value="WH-like_DNA-bd_sf"/>
</dbReference>
<dbReference type="OrthoDB" id="3683444at2"/>
<accession>H6RK23</accession>
<keyword evidence="4" id="KW-1185">Reference proteome</keyword>
<evidence type="ECO:0000313" key="4">
    <source>
        <dbReference type="Proteomes" id="UP000007517"/>
    </source>
</evidence>
<dbReference type="SUPFAM" id="SSF52172">
    <property type="entry name" value="CheY-like"/>
    <property type="match status" value="1"/>
</dbReference>
<dbReference type="STRING" id="1146883.BLASA_4051"/>
<dbReference type="EMBL" id="FO117623">
    <property type="protein sequence ID" value="CCG04879.1"/>
    <property type="molecule type" value="Genomic_DNA"/>
</dbReference>
<dbReference type="KEGG" id="bsd:BLASA_4051"/>
<dbReference type="Pfam" id="PF03861">
    <property type="entry name" value="ANTAR"/>
    <property type="match status" value="1"/>
</dbReference>
<name>H6RK23_BLASD</name>
<evidence type="ECO:0000259" key="2">
    <source>
        <dbReference type="PROSITE" id="PS50921"/>
    </source>
</evidence>
<reference evidence="3 4" key="1">
    <citation type="journal article" date="2012" name="J. Bacteriol.">
        <title>Genome Sequence of Blastococcus saxobsidens DD2, a Stone-Inhabiting Bacterium.</title>
        <authorList>
            <person name="Chouaia B."/>
            <person name="Crotti E."/>
            <person name="Brusetti L."/>
            <person name="Daffonchio D."/>
            <person name="Essoussi I."/>
            <person name="Nouioui I."/>
            <person name="Sbissi I."/>
            <person name="Ghodhbane-Gtari F."/>
            <person name="Gtari M."/>
            <person name="Vacherie B."/>
            <person name="Barbe V."/>
            <person name="Medigue C."/>
            <person name="Gury J."/>
            <person name="Pujic P."/>
            <person name="Normand P."/>
        </authorList>
    </citation>
    <scope>NUCLEOTIDE SEQUENCE [LARGE SCALE GENOMIC DNA]</scope>
    <source>
        <strain evidence="3 4">DD2</strain>
    </source>
</reference>
<protein>
    <recommendedName>
        <fullName evidence="2">ANTAR domain-containing protein</fullName>
    </recommendedName>
</protein>
<dbReference type="Proteomes" id="UP000007517">
    <property type="component" value="Chromosome"/>
</dbReference>
<dbReference type="InterPro" id="IPR005561">
    <property type="entry name" value="ANTAR"/>
</dbReference>
<dbReference type="InterPro" id="IPR011006">
    <property type="entry name" value="CheY-like_superfamily"/>
</dbReference>
<evidence type="ECO:0000313" key="3">
    <source>
        <dbReference type="EMBL" id="CCG04879.1"/>
    </source>
</evidence>
<dbReference type="HOGENOM" id="CLU_111914_0_0_11"/>
<dbReference type="AlphaFoldDB" id="H6RK23"/>
<dbReference type="RefSeq" id="WP_014377751.1">
    <property type="nucleotide sequence ID" value="NC_016943.1"/>
</dbReference>